<evidence type="ECO:0000313" key="3">
    <source>
        <dbReference type="Proteomes" id="UP000831534"/>
    </source>
</evidence>
<dbReference type="SUPFAM" id="SSF56925">
    <property type="entry name" value="OMPA-like"/>
    <property type="match status" value="1"/>
</dbReference>
<sequence>MKRLLPLALCISAPSVRADLPLSLEELLTEKGKLRLESSLAYINGEQQKGEFANPVFIQTGTASFVPVPTELREQNRNSDMLVATLGLRYGLTGKTDVYGNANHIWRNERSFNGEREYSRSSRNLADVSLGISHTFVQDGKNPALIGFAETAVYEKSQGKAALGKGWLVGATTYKAIDPVVLSLTAAYKLNLAKNTDNGRYRAGNFLMLNPSVSFAANDRISINGGVQWIAAQADKLDGNTTSPKNTSSYAHAGVGLGIGKDTALNASARFKVSGQGSAEWKLGISHTF</sequence>
<dbReference type="EMBL" id="CP091521">
    <property type="protein sequence ID" value="UOP04688.1"/>
    <property type="molecule type" value="Genomic_DNA"/>
</dbReference>
<accession>A0A8T9MW86</accession>
<reference evidence="2" key="1">
    <citation type="journal article" date="2022" name="Res Sq">
        <title>Evolution of multicellular longitudinally dividing oral cavity symbionts (Neisseriaceae).</title>
        <authorList>
            <person name="Nyongesa S."/>
            <person name="Weber P."/>
            <person name="Bernet E."/>
            <person name="Pullido F."/>
            <person name="Nieckarz M."/>
            <person name="Delaby M."/>
            <person name="Nieves C."/>
            <person name="Viehboeck T."/>
            <person name="Krause N."/>
            <person name="Rivera-Millot A."/>
            <person name="Nakamura A."/>
            <person name="Vischer N."/>
            <person name="VanNieuwenhze M."/>
            <person name="Brun Y."/>
            <person name="Cava F."/>
            <person name="Bulgheresi S."/>
            <person name="Veyrier F."/>
        </authorList>
    </citation>
    <scope>NUCLEOTIDE SEQUENCE</scope>
    <source>
        <strain evidence="2">17694</strain>
    </source>
</reference>
<evidence type="ECO:0000313" key="2">
    <source>
        <dbReference type="EMBL" id="UOP04688.1"/>
    </source>
</evidence>
<proteinExistence type="predicted"/>
<organism evidence="2 3">
    <name type="scientific">Conchiformibius kuhniae</name>
    <dbReference type="NCBI Taxonomy" id="211502"/>
    <lineage>
        <taxon>Bacteria</taxon>
        <taxon>Pseudomonadati</taxon>
        <taxon>Pseudomonadota</taxon>
        <taxon>Betaproteobacteria</taxon>
        <taxon>Neisseriales</taxon>
        <taxon>Neisseriaceae</taxon>
        <taxon>Conchiformibius</taxon>
    </lineage>
</organism>
<dbReference type="Proteomes" id="UP000831534">
    <property type="component" value="Chromosome"/>
</dbReference>
<dbReference type="InterPro" id="IPR011250">
    <property type="entry name" value="OMP/PagP_B-barrel"/>
</dbReference>
<protein>
    <submittedName>
        <fullName evidence="2">Meta-pathway of phenol degradation family protein</fullName>
    </submittedName>
</protein>
<name>A0A8T9MW86_9NEIS</name>
<dbReference type="GO" id="GO:0009279">
    <property type="term" value="C:cell outer membrane"/>
    <property type="evidence" value="ECO:0007669"/>
    <property type="project" value="UniProtKB-SubCell"/>
</dbReference>
<comment type="subcellular location">
    <subcellularLocation>
        <location evidence="1">Cell outer membrane</location>
    </subcellularLocation>
</comment>
<dbReference type="KEGG" id="ckh:LVJ77_10920"/>
<dbReference type="AlphaFoldDB" id="A0A8T9MW86"/>
<dbReference type="RefSeq" id="WP_027010270.1">
    <property type="nucleotide sequence ID" value="NZ_CP091521.1"/>
</dbReference>
<reference evidence="2" key="2">
    <citation type="submission" date="2024-09" db="EMBL/GenBank/DDBJ databases">
        <authorList>
            <person name="Veyrier F.J."/>
        </authorList>
    </citation>
    <scope>NUCLEOTIDE SEQUENCE</scope>
    <source>
        <strain evidence="2">17694</strain>
    </source>
</reference>
<gene>
    <name evidence="2" type="ORF">LVJ77_10920</name>
</gene>
<evidence type="ECO:0000256" key="1">
    <source>
        <dbReference type="ARBA" id="ARBA00004442"/>
    </source>
</evidence>
<keyword evidence="3" id="KW-1185">Reference proteome</keyword>